<proteinExistence type="predicted"/>
<keyword evidence="1" id="KW-0472">Membrane</keyword>
<dbReference type="OrthoDB" id="9956981at2"/>
<dbReference type="AlphaFoldDB" id="A0LXZ8"/>
<feature type="transmembrane region" description="Helical" evidence="1">
    <location>
        <begin position="12"/>
        <end position="32"/>
    </location>
</feature>
<dbReference type="EMBL" id="CU207366">
    <property type="protein sequence ID" value="CAL65243.1"/>
    <property type="molecule type" value="Genomic_DNA"/>
</dbReference>
<dbReference type="KEGG" id="gfo:GFO_0257"/>
<dbReference type="Proteomes" id="UP000000755">
    <property type="component" value="Chromosome"/>
</dbReference>
<evidence type="ECO:0000313" key="2">
    <source>
        <dbReference type="EMBL" id="CAL65243.1"/>
    </source>
</evidence>
<keyword evidence="1" id="KW-1133">Transmembrane helix</keyword>
<name>A0LXZ8_CHRFK</name>
<keyword evidence="1" id="KW-0812">Transmembrane</keyword>
<feature type="transmembrane region" description="Helical" evidence="1">
    <location>
        <begin position="44"/>
        <end position="63"/>
    </location>
</feature>
<dbReference type="HOGENOM" id="CLU_1335956_0_0_10"/>
<reference evidence="2 3" key="1">
    <citation type="journal article" date="2006" name="Environ. Microbiol.">
        <title>Whole genome analysis of the marine Bacteroidetes'Gramella forsetii' reveals adaptations to degradation of polymeric organic matter.</title>
        <authorList>
            <person name="Bauer M."/>
            <person name="Kube M."/>
            <person name="Teeling H."/>
            <person name="Richter M."/>
            <person name="Lombardot T."/>
            <person name="Allers E."/>
            <person name="Wuerdemann C.A."/>
            <person name="Quast C."/>
            <person name="Kuhl H."/>
            <person name="Knaust F."/>
            <person name="Woebken D."/>
            <person name="Bischof K."/>
            <person name="Mussmann M."/>
            <person name="Choudhuri J.V."/>
            <person name="Meyer F."/>
            <person name="Reinhardt R."/>
            <person name="Amann R.I."/>
            <person name="Gloeckner F.O."/>
        </authorList>
    </citation>
    <scope>NUCLEOTIDE SEQUENCE [LARGE SCALE GENOMIC DNA]</scope>
    <source>
        <strain evidence="2 3">KT0803</strain>
    </source>
</reference>
<sequence>MKPEIPMKQLFKIGVAIAIFFLGFVTSKYISIPYFRINNELDPVALFSALVSVIVVYLFYIYIDKDKEDRVREKDLVLGRIEEVYQLIKDQSFQITSSSLEYSKAAANTKRITVQLKNIEELLKATNINHHKKEFDEVLQQVRSVKDLLTSYKAPKGELTQDYIPDIKVEQGTAYYSPNRMKQINSAYDALKTKVLTYQLKINRA</sequence>
<dbReference type="STRING" id="411154.GFO_0257"/>
<protein>
    <submittedName>
        <fullName evidence="2">Membrane protein</fullName>
    </submittedName>
</protein>
<evidence type="ECO:0000256" key="1">
    <source>
        <dbReference type="SAM" id="Phobius"/>
    </source>
</evidence>
<evidence type="ECO:0000313" key="3">
    <source>
        <dbReference type="Proteomes" id="UP000000755"/>
    </source>
</evidence>
<dbReference type="eggNOG" id="ENOG502ZKJM">
    <property type="taxonomic scope" value="Bacteria"/>
</dbReference>
<accession>A0LXZ8</accession>
<organism evidence="2 3">
    <name type="scientific">Christiangramia forsetii (strain DSM 17595 / CGMCC 1.15422 / KT0803)</name>
    <name type="common">Gramella forsetii</name>
    <dbReference type="NCBI Taxonomy" id="411154"/>
    <lineage>
        <taxon>Bacteria</taxon>
        <taxon>Pseudomonadati</taxon>
        <taxon>Bacteroidota</taxon>
        <taxon>Flavobacteriia</taxon>
        <taxon>Flavobacteriales</taxon>
        <taxon>Flavobacteriaceae</taxon>
        <taxon>Christiangramia</taxon>
    </lineage>
</organism>
<gene>
    <name evidence="2" type="ordered locus">GFO_0257</name>
</gene>